<dbReference type="AlphaFoldDB" id="X0TYH9"/>
<evidence type="ECO:0000256" key="2">
    <source>
        <dbReference type="ARBA" id="ARBA00023015"/>
    </source>
</evidence>
<dbReference type="PANTHER" id="PTHR30146:SF148">
    <property type="entry name" value="HTH-TYPE TRANSCRIPTIONAL REPRESSOR PURR-RELATED"/>
    <property type="match status" value="1"/>
</dbReference>
<comment type="caution">
    <text evidence="6">The sequence shown here is derived from an EMBL/GenBank/DDBJ whole genome shotgun (WGS) entry which is preliminary data.</text>
</comment>
<sequence length="104" mass="11519">NNILGVGVLRALREMGLEVPTDMSVVCFDDVPVASLMYPFLTVVAQSPYTMGKLATQFLLERISGRGPAERQDVVLKPNFIIRESCRPPRNCGKIHILSGMEDK</sequence>
<name>X0TYH9_9ZZZZ</name>
<dbReference type="GO" id="GO:0000976">
    <property type="term" value="F:transcription cis-regulatory region binding"/>
    <property type="evidence" value="ECO:0007669"/>
    <property type="project" value="TreeGrafter"/>
</dbReference>
<feature type="non-terminal residue" evidence="6">
    <location>
        <position position="1"/>
    </location>
</feature>
<accession>X0TYH9</accession>
<keyword evidence="1" id="KW-0678">Repressor</keyword>
<dbReference type="Gene3D" id="3.40.50.2300">
    <property type="match status" value="2"/>
</dbReference>
<evidence type="ECO:0000256" key="3">
    <source>
        <dbReference type="ARBA" id="ARBA00023125"/>
    </source>
</evidence>
<dbReference type="PANTHER" id="PTHR30146">
    <property type="entry name" value="LACI-RELATED TRANSCRIPTIONAL REPRESSOR"/>
    <property type="match status" value="1"/>
</dbReference>
<protein>
    <recommendedName>
        <fullName evidence="5">Transcriptional regulator LacI/GalR-like sensor domain-containing protein</fullName>
    </recommendedName>
</protein>
<feature type="domain" description="Transcriptional regulator LacI/GalR-like sensor" evidence="5">
    <location>
        <begin position="3"/>
        <end position="86"/>
    </location>
</feature>
<dbReference type="GO" id="GO:0003700">
    <property type="term" value="F:DNA-binding transcription factor activity"/>
    <property type="evidence" value="ECO:0007669"/>
    <property type="project" value="TreeGrafter"/>
</dbReference>
<proteinExistence type="predicted"/>
<keyword evidence="4" id="KW-0804">Transcription</keyword>
<organism evidence="6">
    <name type="scientific">marine sediment metagenome</name>
    <dbReference type="NCBI Taxonomy" id="412755"/>
    <lineage>
        <taxon>unclassified sequences</taxon>
        <taxon>metagenomes</taxon>
        <taxon>ecological metagenomes</taxon>
    </lineage>
</organism>
<dbReference type="EMBL" id="BARS01018237">
    <property type="protein sequence ID" value="GAF92196.1"/>
    <property type="molecule type" value="Genomic_DNA"/>
</dbReference>
<evidence type="ECO:0000259" key="5">
    <source>
        <dbReference type="Pfam" id="PF13377"/>
    </source>
</evidence>
<dbReference type="InterPro" id="IPR046335">
    <property type="entry name" value="LacI/GalR-like_sensor"/>
</dbReference>
<dbReference type="Pfam" id="PF13377">
    <property type="entry name" value="Peripla_BP_3"/>
    <property type="match status" value="1"/>
</dbReference>
<gene>
    <name evidence="6" type="ORF">S01H1_29694</name>
</gene>
<keyword evidence="3" id="KW-0238">DNA-binding</keyword>
<keyword evidence="2" id="KW-0805">Transcription regulation</keyword>
<dbReference type="InterPro" id="IPR028082">
    <property type="entry name" value="Peripla_BP_I"/>
</dbReference>
<evidence type="ECO:0000256" key="1">
    <source>
        <dbReference type="ARBA" id="ARBA00022491"/>
    </source>
</evidence>
<reference evidence="6" key="1">
    <citation type="journal article" date="2014" name="Front. Microbiol.">
        <title>High frequency of phylogenetically diverse reductive dehalogenase-homologous genes in deep subseafloor sedimentary metagenomes.</title>
        <authorList>
            <person name="Kawai M."/>
            <person name="Futagami T."/>
            <person name="Toyoda A."/>
            <person name="Takaki Y."/>
            <person name="Nishi S."/>
            <person name="Hori S."/>
            <person name="Arai W."/>
            <person name="Tsubouchi T."/>
            <person name="Morono Y."/>
            <person name="Uchiyama I."/>
            <person name="Ito T."/>
            <person name="Fujiyama A."/>
            <person name="Inagaki F."/>
            <person name="Takami H."/>
        </authorList>
    </citation>
    <scope>NUCLEOTIDE SEQUENCE</scope>
    <source>
        <strain evidence="6">Expedition CK06-06</strain>
    </source>
</reference>
<evidence type="ECO:0000256" key="4">
    <source>
        <dbReference type="ARBA" id="ARBA00023163"/>
    </source>
</evidence>
<dbReference type="SUPFAM" id="SSF53822">
    <property type="entry name" value="Periplasmic binding protein-like I"/>
    <property type="match status" value="1"/>
</dbReference>
<evidence type="ECO:0000313" key="6">
    <source>
        <dbReference type="EMBL" id="GAF92196.1"/>
    </source>
</evidence>